<dbReference type="EMBL" id="SZPQ01000011">
    <property type="protein sequence ID" value="TKI06523.1"/>
    <property type="molecule type" value="Genomic_DNA"/>
</dbReference>
<accession>A0ABY2SMS9</accession>
<sequence>MRINNVEGLLPGLVTFTKVVEGGSFSAAGRAMLLSPSAVARQIDRLEKDLNVVLLQRTTRYLQVTEAGREIYAMASAIVGKADELLARSQTYSKIPQGFLRITAPVTLGKMVLAPLLPHFLEQYPDVYVDMDLSDNLADLLRERYDLAVRVTNRPSDDLVARTLMPVKYVMVCARKYGRNLPTTLGELEQHSVFMPKDRGFGTTCCFEKGGQEYQITIQPRLVTNNGDAMLDALLQGRGIGILPDFVAQRLIESGELVVVLPDFNIIPPQEDIAYIISPPNYLLPEKARVFIDFMIKSTKR</sequence>
<dbReference type="InterPro" id="IPR000847">
    <property type="entry name" value="LysR_HTH_N"/>
</dbReference>
<dbReference type="PROSITE" id="PS50931">
    <property type="entry name" value="HTH_LYSR"/>
    <property type="match status" value="1"/>
</dbReference>
<protein>
    <submittedName>
        <fullName evidence="6">LysR family transcriptional regulator</fullName>
    </submittedName>
</protein>
<evidence type="ECO:0000313" key="7">
    <source>
        <dbReference type="Proteomes" id="UP000305202"/>
    </source>
</evidence>
<proteinExistence type="inferred from homology"/>
<evidence type="ECO:0000256" key="2">
    <source>
        <dbReference type="ARBA" id="ARBA00023015"/>
    </source>
</evidence>
<evidence type="ECO:0000259" key="5">
    <source>
        <dbReference type="PROSITE" id="PS50931"/>
    </source>
</evidence>
<reference evidence="6 7" key="1">
    <citation type="submission" date="2019-04" db="EMBL/GenBank/DDBJ databases">
        <authorList>
            <person name="Li M."/>
            <person name="Gao C."/>
        </authorList>
    </citation>
    <scope>NUCLEOTIDE SEQUENCE [LARGE SCALE GENOMIC DNA]</scope>
    <source>
        <strain evidence="6 7">BGMRC 2031</strain>
    </source>
</reference>
<dbReference type="InterPro" id="IPR036388">
    <property type="entry name" value="WH-like_DNA-bd_sf"/>
</dbReference>
<dbReference type="RefSeq" id="WP_136989962.1">
    <property type="nucleotide sequence ID" value="NZ_SZPQ01000011.1"/>
</dbReference>
<dbReference type="Pfam" id="PF00126">
    <property type="entry name" value="HTH_1"/>
    <property type="match status" value="1"/>
</dbReference>
<keyword evidence="7" id="KW-1185">Reference proteome</keyword>
<dbReference type="PANTHER" id="PTHR30537">
    <property type="entry name" value="HTH-TYPE TRANSCRIPTIONAL REGULATOR"/>
    <property type="match status" value="1"/>
</dbReference>
<dbReference type="SUPFAM" id="SSF46785">
    <property type="entry name" value="Winged helix' DNA-binding domain"/>
    <property type="match status" value="1"/>
</dbReference>
<dbReference type="InterPro" id="IPR036390">
    <property type="entry name" value="WH_DNA-bd_sf"/>
</dbReference>
<evidence type="ECO:0000313" key="6">
    <source>
        <dbReference type="EMBL" id="TKI06523.1"/>
    </source>
</evidence>
<dbReference type="PANTHER" id="PTHR30537:SF5">
    <property type="entry name" value="HTH-TYPE TRANSCRIPTIONAL ACTIVATOR TTDR-RELATED"/>
    <property type="match status" value="1"/>
</dbReference>
<evidence type="ECO:0000256" key="1">
    <source>
        <dbReference type="ARBA" id="ARBA00009437"/>
    </source>
</evidence>
<comment type="caution">
    <text evidence="6">The sequence shown here is derived from an EMBL/GenBank/DDBJ whole genome shotgun (WGS) entry which is preliminary data.</text>
</comment>
<dbReference type="CDD" id="cd08422">
    <property type="entry name" value="PBP2_CrgA_like"/>
    <property type="match status" value="1"/>
</dbReference>
<dbReference type="InterPro" id="IPR005119">
    <property type="entry name" value="LysR_subst-bd"/>
</dbReference>
<comment type="similarity">
    <text evidence="1">Belongs to the LysR transcriptional regulatory family.</text>
</comment>
<feature type="domain" description="HTH lysR-type" evidence="5">
    <location>
        <begin position="13"/>
        <end position="65"/>
    </location>
</feature>
<name>A0ABY2SMS9_9HYPH</name>
<evidence type="ECO:0000256" key="4">
    <source>
        <dbReference type="ARBA" id="ARBA00023163"/>
    </source>
</evidence>
<dbReference type="Gene3D" id="3.40.190.290">
    <property type="match status" value="1"/>
</dbReference>
<evidence type="ECO:0000256" key="3">
    <source>
        <dbReference type="ARBA" id="ARBA00023125"/>
    </source>
</evidence>
<dbReference type="Gene3D" id="1.10.10.10">
    <property type="entry name" value="Winged helix-like DNA-binding domain superfamily/Winged helix DNA-binding domain"/>
    <property type="match status" value="1"/>
</dbReference>
<keyword evidence="3" id="KW-0238">DNA-binding</keyword>
<dbReference type="Pfam" id="PF03466">
    <property type="entry name" value="LysR_substrate"/>
    <property type="match status" value="1"/>
</dbReference>
<dbReference type="InterPro" id="IPR058163">
    <property type="entry name" value="LysR-type_TF_proteobact-type"/>
</dbReference>
<dbReference type="SUPFAM" id="SSF53850">
    <property type="entry name" value="Periplasmic binding protein-like II"/>
    <property type="match status" value="1"/>
</dbReference>
<gene>
    <name evidence="6" type="ORF">FCN80_09715</name>
</gene>
<keyword evidence="2" id="KW-0805">Transcription regulation</keyword>
<organism evidence="6 7">
    <name type="scientific">Martelella alba</name>
    <dbReference type="NCBI Taxonomy" id="2590451"/>
    <lineage>
        <taxon>Bacteria</taxon>
        <taxon>Pseudomonadati</taxon>
        <taxon>Pseudomonadota</taxon>
        <taxon>Alphaproteobacteria</taxon>
        <taxon>Hyphomicrobiales</taxon>
        <taxon>Aurantimonadaceae</taxon>
        <taxon>Martelella</taxon>
    </lineage>
</organism>
<dbReference type="Proteomes" id="UP000305202">
    <property type="component" value="Unassembled WGS sequence"/>
</dbReference>
<keyword evidence="4" id="KW-0804">Transcription</keyword>